<keyword evidence="3" id="KW-1133">Transmembrane helix</keyword>
<dbReference type="InterPro" id="IPR020422">
    <property type="entry name" value="TYR_PHOSPHATASE_DUAL_dom"/>
</dbReference>
<sequence>MNSPIKATITGRTVAIAVSLATVAGAIYLYQDPRHCRRRFLSRLWFILCKRDLAEAKLERQLIKEPEPDIITNHTQYVEINGHRLRIVHIIHELGSRVPLIVFIHGLGGQVSQWQNQIEYFSQTAHVLAIDLLGCGKSELSYDWESYTTDSLSKDVISLLTERYQSSATVIIAHAYGCSIASNVAASPKVQPILRGLVLISPKARIEEQQVKSKRTLRWIPDWMFEMARTADRKGGLHSKSVERFLGYDVEDRLRRDQLRWSLLNRPSAYKRFVYGASFPTRQTYRAIGTGVLLISGSEDKVTPPNDVNVIRNFLLGLDPQETNWDSIPHADSIRVPEPYIIPDVGHMPMVVHPELVNPVVSDFLIKNCGLHTLSGAWQAQHRTKGENKWDLKNYEKWMRTSPITEGPIGPSLFRAMKVMRQTDTNHSPSGFLAKYPEIGFIIDISNDTPPYRSSDFEDSRVEYIKLRTVSKIPPEKDDVAKFIEIASECWERRPTAQIAVHCHYGFNRTGFFICCYMIEKLGVSVPDALRYFGDARPPGIRHSHFVDELYLRYVLPHQRGS</sequence>
<dbReference type="PANTHER" id="PTHR43798">
    <property type="entry name" value="MONOACYLGLYCEROL LIPASE"/>
    <property type="match status" value="1"/>
</dbReference>
<dbReference type="InterPro" id="IPR029058">
    <property type="entry name" value="AB_hydrolase_fold"/>
</dbReference>
<evidence type="ECO:0000256" key="1">
    <source>
        <dbReference type="ARBA" id="ARBA00022801"/>
    </source>
</evidence>
<dbReference type="CDD" id="cd14502">
    <property type="entry name" value="RNA_5'-triphosphatase"/>
    <property type="match status" value="1"/>
</dbReference>
<dbReference type="SMART" id="SM00195">
    <property type="entry name" value="DSPc"/>
    <property type="match status" value="1"/>
</dbReference>
<dbReference type="InterPro" id="IPR000340">
    <property type="entry name" value="Dual-sp_phosphatase_cat-dom"/>
</dbReference>
<dbReference type="PROSITE" id="PS00383">
    <property type="entry name" value="TYR_PHOSPHATASE_1"/>
    <property type="match status" value="1"/>
</dbReference>
<proteinExistence type="predicted"/>
<evidence type="ECO:0000313" key="6">
    <source>
        <dbReference type="Proteomes" id="UP001209540"/>
    </source>
</evidence>
<keyword evidence="1 5" id="KW-0378">Hydrolase</keyword>
<dbReference type="GO" id="GO:0046464">
    <property type="term" value="P:acylglycerol catabolic process"/>
    <property type="evidence" value="ECO:0007669"/>
    <property type="project" value="TreeGrafter"/>
</dbReference>
<dbReference type="InterPro" id="IPR050266">
    <property type="entry name" value="AB_hydrolase_sf"/>
</dbReference>
<dbReference type="PANTHER" id="PTHR43798:SF5">
    <property type="entry name" value="MONOACYLGLYCEROL LIPASE ABHD6"/>
    <property type="match status" value="1"/>
</dbReference>
<reference evidence="5" key="1">
    <citation type="journal article" date="2022" name="IScience">
        <title>Evolution of zygomycete secretomes and the origins of terrestrial fungal ecologies.</title>
        <authorList>
            <person name="Chang Y."/>
            <person name="Wang Y."/>
            <person name="Mondo S."/>
            <person name="Ahrendt S."/>
            <person name="Andreopoulos W."/>
            <person name="Barry K."/>
            <person name="Beard J."/>
            <person name="Benny G.L."/>
            <person name="Blankenship S."/>
            <person name="Bonito G."/>
            <person name="Cuomo C."/>
            <person name="Desiro A."/>
            <person name="Gervers K.A."/>
            <person name="Hundley H."/>
            <person name="Kuo A."/>
            <person name="LaButti K."/>
            <person name="Lang B.F."/>
            <person name="Lipzen A."/>
            <person name="O'Donnell K."/>
            <person name="Pangilinan J."/>
            <person name="Reynolds N."/>
            <person name="Sandor L."/>
            <person name="Smith M.E."/>
            <person name="Tsang A."/>
            <person name="Grigoriev I.V."/>
            <person name="Stajich J.E."/>
            <person name="Spatafora J.W."/>
        </authorList>
    </citation>
    <scope>NUCLEOTIDE SEQUENCE</scope>
    <source>
        <strain evidence="5">RSA 2281</strain>
    </source>
</reference>
<evidence type="ECO:0000256" key="3">
    <source>
        <dbReference type="SAM" id="Phobius"/>
    </source>
</evidence>
<keyword evidence="3" id="KW-0472">Membrane</keyword>
<dbReference type="Gene3D" id="3.40.50.1820">
    <property type="entry name" value="alpha/beta hydrolase"/>
    <property type="match status" value="1"/>
</dbReference>
<dbReference type="SUPFAM" id="SSF53474">
    <property type="entry name" value="alpha/beta-Hydrolases"/>
    <property type="match status" value="1"/>
</dbReference>
<dbReference type="Proteomes" id="UP001209540">
    <property type="component" value="Unassembled WGS sequence"/>
</dbReference>
<dbReference type="GO" id="GO:0004721">
    <property type="term" value="F:phosphoprotein phosphatase activity"/>
    <property type="evidence" value="ECO:0007669"/>
    <property type="project" value="UniProtKB-KW"/>
</dbReference>
<dbReference type="AlphaFoldDB" id="A0AAD5K4P2"/>
<keyword evidence="6" id="KW-1185">Reference proteome</keyword>
<dbReference type="SUPFAM" id="SSF52799">
    <property type="entry name" value="(Phosphotyrosine protein) phosphatases II"/>
    <property type="match status" value="1"/>
</dbReference>
<name>A0AAD5K4P2_9FUNG</name>
<feature type="domain" description="Tyrosine specific protein phosphatases" evidence="4">
    <location>
        <begin position="481"/>
        <end position="538"/>
    </location>
</feature>
<evidence type="ECO:0000259" key="4">
    <source>
        <dbReference type="PROSITE" id="PS50056"/>
    </source>
</evidence>
<gene>
    <name evidence="5" type="ORF">BDA99DRAFT_502979</name>
</gene>
<dbReference type="EMBL" id="JAIXMP010000008">
    <property type="protein sequence ID" value="KAI9268916.1"/>
    <property type="molecule type" value="Genomic_DNA"/>
</dbReference>
<dbReference type="InterPro" id="IPR000073">
    <property type="entry name" value="AB_hydrolase_1"/>
</dbReference>
<dbReference type="GO" id="GO:0016020">
    <property type="term" value="C:membrane"/>
    <property type="evidence" value="ECO:0007669"/>
    <property type="project" value="TreeGrafter"/>
</dbReference>
<organism evidence="5 6">
    <name type="scientific">Phascolomyces articulosus</name>
    <dbReference type="NCBI Taxonomy" id="60185"/>
    <lineage>
        <taxon>Eukaryota</taxon>
        <taxon>Fungi</taxon>
        <taxon>Fungi incertae sedis</taxon>
        <taxon>Mucoromycota</taxon>
        <taxon>Mucoromycotina</taxon>
        <taxon>Mucoromycetes</taxon>
        <taxon>Mucorales</taxon>
        <taxon>Lichtheimiaceae</taxon>
        <taxon>Phascolomyces</taxon>
    </lineage>
</organism>
<dbReference type="Gene3D" id="3.90.190.10">
    <property type="entry name" value="Protein tyrosine phosphatase superfamily"/>
    <property type="match status" value="1"/>
</dbReference>
<keyword evidence="2" id="KW-0904">Protein phosphatase</keyword>
<reference evidence="5" key="2">
    <citation type="submission" date="2023-02" db="EMBL/GenBank/DDBJ databases">
        <authorList>
            <consortium name="DOE Joint Genome Institute"/>
            <person name="Mondo S.J."/>
            <person name="Chang Y."/>
            <person name="Wang Y."/>
            <person name="Ahrendt S."/>
            <person name="Andreopoulos W."/>
            <person name="Barry K."/>
            <person name="Beard J."/>
            <person name="Benny G.L."/>
            <person name="Blankenship S."/>
            <person name="Bonito G."/>
            <person name="Cuomo C."/>
            <person name="Desiro A."/>
            <person name="Gervers K.A."/>
            <person name="Hundley H."/>
            <person name="Kuo A."/>
            <person name="LaButti K."/>
            <person name="Lang B.F."/>
            <person name="Lipzen A."/>
            <person name="O'Donnell K."/>
            <person name="Pangilinan J."/>
            <person name="Reynolds N."/>
            <person name="Sandor L."/>
            <person name="Smith M.W."/>
            <person name="Tsang A."/>
            <person name="Grigoriev I.V."/>
            <person name="Stajich J.E."/>
            <person name="Spatafora J.W."/>
        </authorList>
    </citation>
    <scope>NUCLEOTIDE SEQUENCE</scope>
    <source>
        <strain evidence="5">RSA 2281</strain>
    </source>
</reference>
<accession>A0AAD5K4P2</accession>
<keyword evidence="3" id="KW-0812">Transmembrane</keyword>
<dbReference type="Pfam" id="PF00782">
    <property type="entry name" value="DSPc"/>
    <property type="match status" value="1"/>
</dbReference>
<evidence type="ECO:0000313" key="5">
    <source>
        <dbReference type="EMBL" id="KAI9268916.1"/>
    </source>
</evidence>
<protein>
    <submittedName>
        <fullName evidence="5">Alpha/Beta hydrolase protein</fullName>
    </submittedName>
</protein>
<dbReference type="InterPro" id="IPR016130">
    <property type="entry name" value="Tyr_Pase_AS"/>
</dbReference>
<dbReference type="PROSITE" id="PS50056">
    <property type="entry name" value="TYR_PHOSPHATASE_2"/>
    <property type="match status" value="1"/>
</dbReference>
<dbReference type="InterPro" id="IPR029021">
    <property type="entry name" value="Prot-tyrosine_phosphatase-like"/>
</dbReference>
<feature type="transmembrane region" description="Helical" evidence="3">
    <location>
        <begin position="12"/>
        <end position="30"/>
    </location>
</feature>
<dbReference type="InterPro" id="IPR000387">
    <property type="entry name" value="Tyr_Pase_dom"/>
</dbReference>
<evidence type="ECO:0000256" key="2">
    <source>
        <dbReference type="ARBA" id="ARBA00022912"/>
    </source>
</evidence>
<dbReference type="Pfam" id="PF12697">
    <property type="entry name" value="Abhydrolase_6"/>
    <property type="match status" value="1"/>
</dbReference>
<comment type="caution">
    <text evidence="5">The sequence shown here is derived from an EMBL/GenBank/DDBJ whole genome shotgun (WGS) entry which is preliminary data.</text>
</comment>
<dbReference type="GO" id="GO:0047372">
    <property type="term" value="F:monoacylglycerol lipase activity"/>
    <property type="evidence" value="ECO:0007669"/>
    <property type="project" value="TreeGrafter"/>
</dbReference>